<proteinExistence type="predicted"/>
<protein>
    <submittedName>
        <fullName evidence="3">Pilus assembly protein</fullName>
    </submittedName>
</protein>
<dbReference type="Proteomes" id="UP000279968">
    <property type="component" value="Unassembled WGS sequence"/>
</dbReference>
<organism evidence="3 4">
    <name type="scientific">Micromonospora costi</name>
    <dbReference type="NCBI Taxonomy" id="1530042"/>
    <lineage>
        <taxon>Bacteria</taxon>
        <taxon>Bacillati</taxon>
        <taxon>Actinomycetota</taxon>
        <taxon>Actinomycetes</taxon>
        <taxon>Micromonosporales</taxon>
        <taxon>Micromonosporaceae</taxon>
        <taxon>Micromonospora</taxon>
    </lineage>
</organism>
<evidence type="ECO:0000313" key="3">
    <source>
        <dbReference type="EMBL" id="RKN58896.1"/>
    </source>
</evidence>
<keyword evidence="1" id="KW-0472">Membrane</keyword>
<keyword evidence="1" id="KW-0812">Transmembrane</keyword>
<evidence type="ECO:0000313" key="4">
    <source>
        <dbReference type="Proteomes" id="UP000279968"/>
    </source>
</evidence>
<dbReference type="EMBL" id="RBAN01000001">
    <property type="protein sequence ID" value="RKN58896.1"/>
    <property type="molecule type" value="Genomic_DNA"/>
</dbReference>
<dbReference type="Pfam" id="PF07811">
    <property type="entry name" value="TadE"/>
    <property type="match status" value="1"/>
</dbReference>
<reference evidence="3 4" key="1">
    <citation type="journal article" date="2015" name="Int. J. Syst. Evol. Microbiol.">
        <title>Micromonospora costi sp. nov., isolated from a leaf of Costus speciosus.</title>
        <authorList>
            <person name="Thawai C."/>
        </authorList>
    </citation>
    <scope>NUCLEOTIDE SEQUENCE [LARGE SCALE GENOMIC DNA]</scope>
    <source>
        <strain evidence="3 4">CS1-12</strain>
    </source>
</reference>
<keyword evidence="1" id="KW-1133">Transmembrane helix</keyword>
<feature type="domain" description="TadE-like" evidence="2">
    <location>
        <begin position="89"/>
        <end position="125"/>
    </location>
</feature>
<feature type="transmembrane region" description="Helical" evidence="1">
    <location>
        <begin position="91"/>
        <end position="114"/>
    </location>
</feature>
<dbReference type="AlphaFoldDB" id="A0A3B0AIK2"/>
<evidence type="ECO:0000256" key="1">
    <source>
        <dbReference type="SAM" id="Phobius"/>
    </source>
</evidence>
<keyword evidence="4" id="KW-1185">Reference proteome</keyword>
<gene>
    <name evidence="3" type="ORF">D7193_10395</name>
</gene>
<accession>A0A3B0AIK2</accession>
<dbReference type="OrthoDB" id="4220102at2"/>
<sequence length="204" mass="21215">MRRAAPRRPHRTAAAVRRCAAPAGVRLSVAAVGGPPCVAVVAARPRVAAGRGPGGGAGRRVTGAAARRLARAAVRRLAAGGRDRGANPVELAVVMPLILVLLFASVQVAAWFVARSTALNAAQSAVNAQRVYEAPEGAGVQRATRFLRTSGDWLVGWDRPGPSCQRTATEVTCTVTGRSLSVIPLVTFPVTQTAHGTVERWTTS</sequence>
<comment type="caution">
    <text evidence="3">The sequence shown here is derived from an EMBL/GenBank/DDBJ whole genome shotgun (WGS) entry which is preliminary data.</text>
</comment>
<evidence type="ECO:0000259" key="2">
    <source>
        <dbReference type="Pfam" id="PF07811"/>
    </source>
</evidence>
<name>A0A3B0AIK2_9ACTN</name>
<dbReference type="InterPro" id="IPR012495">
    <property type="entry name" value="TadE-like_dom"/>
</dbReference>